<dbReference type="InterPro" id="IPR015424">
    <property type="entry name" value="PyrdxlP-dep_Trfase"/>
</dbReference>
<evidence type="ECO:0000313" key="8">
    <source>
        <dbReference type="Proteomes" id="UP000517712"/>
    </source>
</evidence>
<dbReference type="Proteomes" id="UP000517712">
    <property type="component" value="Unassembled WGS sequence"/>
</dbReference>
<feature type="domain" description="HTH gntR-type" evidence="6">
    <location>
        <begin position="1"/>
        <end position="69"/>
    </location>
</feature>
<protein>
    <submittedName>
        <fullName evidence="7">DNA-binding transcriptional MocR family regulator</fullName>
    </submittedName>
</protein>
<dbReference type="InterPro" id="IPR036388">
    <property type="entry name" value="WH-like_DNA-bd_sf"/>
</dbReference>
<dbReference type="InterPro" id="IPR015421">
    <property type="entry name" value="PyrdxlP-dep_Trfase_major"/>
</dbReference>
<dbReference type="InterPro" id="IPR036390">
    <property type="entry name" value="WH_DNA-bd_sf"/>
</dbReference>
<keyword evidence="8" id="KW-1185">Reference proteome</keyword>
<keyword evidence="4 7" id="KW-0238">DNA-binding</keyword>
<reference evidence="7 8" key="1">
    <citation type="submission" date="2020-08" db="EMBL/GenBank/DDBJ databases">
        <title>Sequencing the genomes of 1000 actinobacteria strains.</title>
        <authorList>
            <person name="Klenk H.-P."/>
        </authorList>
    </citation>
    <scope>NUCLEOTIDE SEQUENCE [LARGE SCALE GENOMIC DNA]</scope>
    <source>
        <strain evidence="7 8">DSM 24823</strain>
    </source>
</reference>
<evidence type="ECO:0000313" key="7">
    <source>
        <dbReference type="EMBL" id="MBB5743783.1"/>
    </source>
</evidence>
<dbReference type="Pfam" id="PF00392">
    <property type="entry name" value="GntR"/>
    <property type="match status" value="1"/>
</dbReference>
<evidence type="ECO:0000256" key="5">
    <source>
        <dbReference type="ARBA" id="ARBA00023163"/>
    </source>
</evidence>
<keyword evidence="2" id="KW-0663">Pyridoxal phosphate</keyword>
<proteinExistence type="inferred from homology"/>
<comment type="caution">
    <text evidence="7">The sequence shown here is derived from an EMBL/GenBank/DDBJ whole genome shotgun (WGS) entry which is preliminary data.</text>
</comment>
<evidence type="ECO:0000256" key="4">
    <source>
        <dbReference type="ARBA" id="ARBA00023125"/>
    </source>
</evidence>
<dbReference type="SUPFAM" id="SSF46785">
    <property type="entry name" value="Winged helix' DNA-binding domain"/>
    <property type="match status" value="1"/>
</dbReference>
<dbReference type="InterPro" id="IPR015422">
    <property type="entry name" value="PyrdxlP-dep_Trfase_small"/>
</dbReference>
<dbReference type="Pfam" id="PF00155">
    <property type="entry name" value="Aminotran_1_2"/>
    <property type="match status" value="1"/>
</dbReference>
<dbReference type="SUPFAM" id="SSF53383">
    <property type="entry name" value="PLP-dependent transferases"/>
    <property type="match status" value="1"/>
</dbReference>
<dbReference type="Gene3D" id="1.10.10.10">
    <property type="entry name" value="Winged helix-like DNA-binding domain superfamily/Winged helix DNA-binding domain"/>
    <property type="match status" value="1"/>
</dbReference>
<keyword evidence="5" id="KW-0804">Transcription</keyword>
<dbReference type="PANTHER" id="PTHR46577">
    <property type="entry name" value="HTH-TYPE TRANSCRIPTIONAL REGULATORY PROTEIN GABR"/>
    <property type="match status" value="1"/>
</dbReference>
<dbReference type="AlphaFoldDB" id="A0A7W9CDT8"/>
<dbReference type="SMART" id="SM00345">
    <property type="entry name" value="HTH_GNTR"/>
    <property type="match status" value="1"/>
</dbReference>
<gene>
    <name evidence="7" type="ORF">HD600_002280</name>
</gene>
<dbReference type="InterPro" id="IPR004839">
    <property type="entry name" value="Aminotransferase_I/II_large"/>
</dbReference>
<dbReference type="InterPro" id="IPR000524">
    <property type="entry name" value="Tscrpt_reg_HTH_GntR"/>
</dbReference>
<dbReference type="PROSITE" id="PS50949">
    <property type="entry name" value="HTH_GNTR"/>
    <property type="match status" value="1"/>
</dbReference>
<organism evidence="7 8">
    <name type="scientific">Microbacterium ginsengiterrae</name>
    <dbReference type="NCBI Taxonomy" id="546115"/>
    <lineage>
        <taxon>Bacteria</taxon>
        <taxon>Bacillati</taxon>
        <taxon>Actinomycetota</taxon>
        <taxon>Actinomycetes</taxon>
        <taxon>Micrococcales</taxon>
        <taxon>Microbacteriaceae</taxon>
        <taxon>Microbacterium</taxon>
    </lineage>
</organism>
<accession>A0A7W9CDT8</accession>
<dbReference type="RefSeq" id="WP_184283773.1">
    <property type="nucleotide sequence ID" value="NZ_BAAAPG010000001.1"/>
</dbReference>
<dbReference type="EMBL" id="JACHMU010000001">
    <property type="protein sequence ID" value="MBB5743783.1"/>
    <property type="molecule type" value="Genomic_DNA"/>
</dbReference>
<dbReference type="InterPro" id="IPR051446">
    <property type="entry name" value="HTH_trans_reg/aminotransferase"/>
</dbReference>
<dbReference type="GO" id="GO:0003700">
    <property type="term" value="F:DNA-binding transcription factor activity"/>
    <property type="evidence" value="ECO:0007669"/>
    <property type="project" value="InterPro"/>
</dbReference>
<evidence type="ECO:0000256" key="2">
    <source>
        <dbReference type="ARBA" id="ARBA00022898"/>
    </source>
</evidence>
<dbReference type="Gene3D" id="3.40.640.10">
    <property type="entry name" value="Type I PLP-dependent aspartate aminotransferase-like (Major domain)"/>
    <property type="match status" value="1"/>
</dbReference>
<keyword evidence="3" id="KW-0805">Transcription regulation</keyword>
<dbReference type="GO" id="GO:0003677">
    <property type="term" value="F:DNA binding"/>
    <property type="evidence" value="ECO:0007669"/>
    <property type="project" value="UniProtKB-KW"/>
</dbReference>
<name>A0A7W9CDT8_9MICO</name>
<sequence length="471" mass="50463">MSHSSSRRIRDDLEAWIASASPGARLPSTRELTARHSASPVTVQAALRELVAQGVIEMRPGVGAFVSATPHIRPRDFSWQTGALGASGQLSAETSTAMRTVHPDTIRLHSGYPERDLLPERLLRSALARAGRSDAALERTDPAGSPGLRAWFASELATQTPARFAAPSPQDVIILPGSQLGLGAIFRSTVGPNRTVLIESPTYWGAILAARQVGVTLVPVPSGPDGPDLDALRRAFAETSARGFYAQPNFANPTGAQWSASTGRDVLEIVRGNRAFLIEDDWAHDFAITTASSPLAAQDDGGHVVYLRSLTKSVSPAIRVAAVIARGPVRHRLMAELQAQSMYVSGVLQAAALDVLTQPGWETHRRAVRRQLRARRDLLADAIRAHVPEATITSIPPGGLNLWVRMPDDTDIDRLVQDAETRGLAIAGGGEWFPGEATGRYLRLNFAGPDPAAYERAAILLADALAEQGSR</sequence>
<evidence type="ECO:0000259" key="6">
    <source>
        <dbReference type="PROSITE" id="PS50949"/>
    </source>
</evidence>
<dbReference type="PANTHER" id="PTHR46577:SF1">
    <property type="entry name" value="HTH-TYPE TRANSCRIPTIONAL REGULATORY PROTEIN GABR"/>
    <property type="match status" value="1"/>
</dbReference>
<dbReference type="Gene3D" id="3.90.1150.10">
    <property type="entry name" value="Aspartate Aminotransferase, domain 1"/>
    <property type="match status" value="1"/>
</dbReference>
<dbReference type="CDD" id="cd00609">
    <property type="entry name" value="AAT_like"/>
    <property type="match status" value="1"/>
</dbReference>
<dbReference type="GO" id="GO:0030170">
    <property type="term" value="F:pyridoxal phosphate binding"/>
    <property type="evidence" value="ECO:0007669"/>
    <property type="project" value="InterPro"/>
</dbReference>
<evidence type="ECO:0000256" key="3">
    <source>
        <dbReference type="ARBA" id="ARBA00023015"/>
    </source>
</evidence>
<comment type="similarity">
    <text evidence="1">In the C-terminal section; belongs to the class-I pyridoxal-phosphate-dependent aminotransferase family.</text>
</comment>
<dbReference type="CDD" id="cd07377">
    <property type="entry name" value="WHTH_GntR"/>
    <property type="match status" value="1"/>
</dbReference>
<evidence type="ECO:0000256" key="1">
    <source>
        <dbReference type="ARBA" id="ARBA00005384"/>
    </source>
</evidence>